<proteinExistence type="inferred from homology"/>
<dbReference type="PANTHER" id="PTHR13847:SF280">
    <property type="entry name" value="D-AMINO ACID DEHYDROGENASE"/>
    <property type="match status" value="1"/>
</dbReference>
<accession>A0A3S2UBM7</accession>
<dbReference type="PANTHER" id="PTHR13847">
    <property type="entry name" value="SARCOSINE DEHYDROGENASE-RELATED"/>
    <property type="match status" value="1"/>
</dbReference>
<comment type="caution">
    <text evidence="4">The sequence shown here is derived from an EMBL/GenBank/DDBJ whole genome shotgun (WGS) entry which is preliminary data.</text>
</comment>
<dbReference type="GO" id="GO:0005737">
    <property type="term" value="C:cytoplasm"/>
    <property type="evidence" value="ECO:0007669"/>
    <property type="project" value="TreeGrafter"/>
</dbReference>
<dbReference type="OrthoDB" id="18526at2"/>
<dbReference type="EMBL" id="SACT01000001">
    <property type="protein sequence ID" value="RVT54392.1"/>
    <property type="molecule type" value="Genomic_DNA"/>
</dbReference>
<organism evidence="4 5">
    <name type="scientific">Rubrivivax albus</name>
    <dbReference type="NCBI Taxonomy" id="2499835"/>
    <lineage>
        <taxon>Bacteria</taxon>
        <taxon>Pseudomonadati</taxon>
        <taxon>Pseudomonadota</taxon>
        <taxon>Betaproteobacteria</taxon>
        <taxon>Burkholderiales</taxon>
        <taxon>Sphaerotilaceae</taxon>
        <taxon>Rubrivivax</taxon>
    </lineage>
</organism>
<dbReference type="SUPFAM" id="SSF51905">
    <property type="entry name" value="FAD/NAD(P)-binding domain"/>
    <property type="match status" value="1"/>
</dbReference>
<dbReference type="GO" id="GO:0055130">
    <property type="term" value="P:D-alanine catabolic process"/>
    <property type="evidence" value="ECO:0007669"/>
    <property type="project" value="TreeGrafter"/>
</dbReference>
<dbReference type="Gene3D" id="3.30.9.10">
    <property type="entry name" value="D-Amino Acid Oxidase, subunit A, domain 2"/>
    <property type="match status" value="1"/>
</dbReference>
<comment type="similarity">
    <text evidence="1">Belongs to the DadA oxidoreductase family.</text>
</comment>
<dbReference type="Pfam" id="PF01266">
    <property type="entry name" value="DAO"/>
    <property type="match status" value="1"/>
</dbReference>
<keyword evidence="2" id="KW-0560">Oxidoreductase</keyword>
<evidence type="ECO:0000256" key="2">
    <source>
        <dbReference type="ARBA" id="ARBA00023002"/>
    </source>
</evidence>
<evidence type="ECO:0000256" key="1">
    <source>
        <dbReference type="ARBA" id="ARBA00009410"/>
    </source>
</evidence>
<keyword evidence="5" id="KW-1185">Reference proteome</keyword>
<dbReference type="Proteomes" id="UP000288178">
    <property type="component" value="Unassembled WGS sequence"/>
</dbReference>
<reference evidence="4 5" key="1">
    <citation type="submission" date="2019-01" db="EMBL/GenBank/DDBJ databases">
        <authorList>
            <person name="Chen W.-M."/>
        </authorList>
    </citation>
    <scope>NUCLEOTIDE SEQUENCE [LARGE SCALE GENOMIC DNA]</scope>
    <source>
        <strain evidence="4 5">ICH-3</strain>
    </source>
</reference>
<dbReference type="GO" id="GO:0008718">
    <property type="term" value="F:D-amino-acid dehydrogenase activity"/>
    <property type="evidence" value="ECO:0007669"/>
    <property type="project" value="TreeGrafter"/>
</dbReference>
<sequence length="425" mass="44687">MSGSLPTVVIGGGLLGAATLYELASRGEPALLLEAKEALATETSFANGGMLTPSMSDPWNSPGVGRHLMASLVDPTAAMKLRLHALPDLLGWGLRFLRHSSPARHAAATEASFRLALDSTQRTRQLIRSQGLRCDASFGGTLKLFARPRDLHGPKGIAQRLAALGLRFSVLSAAQAVEREPALAAASSRVAAALHFPDDVAADACALTRELARLARANGAQVRTSVAAQRIVVWQGEVTGVETEGAWIAARRVVVAGGCGSRALLRPLGLRLAVRPAKGYSLTFDVGHLSSLTPLPSLPVIDDAMHAAVTPLGRRLRAVGTAEFAGDDLSLDARRLDNLFALLQRLYPEIASRVDRSSGTPWAGLRPMSADGLPFVGPAGPKGLWLNTGHGHLGLTLAMGSAALLVDQMLDQPPAVSPEPFRATR</sequence>
<dbReference type="SUPFAM" id="SSF54373">
    <property type="entry name" value="FAD-linked reductases, C-terminal domain"/>
    <property type="match status" value="1"/>
</dbReference>
<dbReference type="Gene3D" id="3.50.50.60">
    <property type="entry name" value="FAD/NAD(P)-binding domain"/>
    <property type="match status" value="2"/>
</dbReference>
<evidence type="ECO:0000259" key="3">
    <source>
        <dbReference type="Pfam" id="PF01266"/>
    </source>
</evidence>
<dbReference type="InterPro" id="IPR006076">
    <property type="entry name" value="FAD-dep_OxRdtase"/>
</dbReference>
<feature type="domain" description="FAD dependent oxidoreductase" evidence="3">
    <location>
        <begin position="8"/>
        <end position="407"/>
    </location>
</feature>
<name>A0A3S2UBM7_9BURK</name>
<protein>
    <submittedName>
        <fullName evidence="4">FAD-dependent oxidoreductase</fullName>
    </submittedName>
</protein>
<dbReference type="InterPro" id="IPR036188">
    <property type="entry name" value="FAD/NAD-bd_sf"/>
</dbReference>
<evidence type="ECO:0000313" key="4">
    <source>
        <dbReference type="EMBL" id="RVT54392.1"/>
    </source>
</evidence>
<dbReference type="AlphaFoldDB" id="A0A3S2UBM7"/>
<gene>
    <name evidence="4" type="ORF">ENE75_05980</name>
</gene>
<dbReference type="RefSeq" id="WP_128196560.1">
    <property type="nucleotide sequence ID" value="NZ_SACT01000001.1"/>
</dbReference>
<evidence type="ECO:0000313" key="5">
    <source>
        <dbReference type="Proteomes" id="UP000288178"/>
    </source>
</evidence>
<dbReference type="GO" id="GO:0005886">
    <property type="term" value="C:plasma membrane"/>
    <property type="evidence" value="ECO:0007669"/>
    <property type="project" value="TreeGrafter"/>
</dbReference>